<dbReference type="AlphaFoldDB" id="A0A7X1KDR4"/>
<dbReference type="Gene3D" id="2.160.20.10">
    <property type="entry name" value="Single-stranded right-handed beta-helix, Pectin lyase-like"/>
    <property type="match status" value="1"/>
</dbReference>
<organism evidence="5 6">
    <name type="scientific">Novosphingobium aerophilum</name>
    <dbReference type="NCBI Taxonomy" id="2839843"/>
    <lineage>
        <taxon>Bacteria</taxon>
        <taxon>Pseudomonadati</taxon>
        <taxon>Pseudomonadota</taxon>
        <taxon>Alphaproteobacteria</taxon>
        <taxon>Sphingomonadales</taxon>
        <taxon>Sphingomonadaceae</taxon>
        <taxon>Novosphingobium</taxon>
    </lineage>
</organism>
<dbReference type="InterPro" id="IPR012334">
    <property type="entry name" value="Pectin_lyas_fold"/>
</dbReference>
<dbReference type="PANTHER" id="PTHR38340">
    <property type="entry name" value="S-LAYER PROTEIN"/>
    <property type="match status" value="1"/>
</dbReference>
<dbReference type="Proteomes" id="UP000520156">
    <property type="component" value="Unassembled WGS sequence"/>
</dbReference>
<feature type="domain" description="Right handed beta helix" evidence="4">
    <location>
        <begin position="57"/>
        <end position="210"/>
    </location>
</feature>
<sequence>MATYTISSSSQLKAILSAAKSGDTIKLAAGVYSDVSVLNKTGLTITSADPANPATITGLRITGGDDITISKLNLTGTSTTAQNSFQVRSSNNIVFDNLKVSGPAGHDISTLENAGLMIRASTNVSITNSEFSGFRYGLSLLDNENVKVAGNFFHEIRTDGVRGGGNDFLTITGNVFTDFFPAEGDHPDAIQLWTNNTSKATHDVTISNNLIVRGDGEPTQGIFLRDTGNTLPFEKVAITGNMVIGALYNGISVQGMVNSTVSGNTVLGFDDQASWLRLSAVSSTVVTNNNATKFVWSDTDALITDNNIRRLSVLDGGAGAVSQWMASQGSFGGKWGDNPDSMLDRLDLNLNKYSFLRDDQRTVVIEGTAGSDRLTVSAVGNSRVEAGDGNDTIYGGGNGNNALHGGNGDDVYFVRSVKDKVIEQADGGIDTIATSINLEMANHVENLRVESEDLTVSGNDLANRMTGSAGIDTFYGMGGADTLLGLDGDDFLSGGDGNDNLNGGDGADVLYGDAGNDTLVGGDGSDLILGGAGNDLIQGGSGANTLTGGLGADEFRFRQGDLSNGVVNVITDFQRGVDKISLALIDANSRTSANEAFRFIGSNAFNGRAGDLRFYKDGADVIVQADLNGDGRADFAIKLLAVSALSASDFHL</sequence>
<dbReference type="InterPro" id="IPR011050">
    <property type="entry name" value="Pectin_lyase_fold/virulence"/>
</dbReference>
<evidence type="ECO:0000313" key="6">
    <source>
        <dbReference type="Proteomes" id="UP000520156"/>
    </source>
</evidence>
<dbReference type="EMBL" id="JACLAU010000063">
    <property type="protein sequence ID" value="MBC2653630.1"/>
    <property type="molecule type" value="Genomic_DNA"/>
</dbReference>
<protein>
    <submittedName>
        <fullName evidence="5">Right-handed parallel beta-helix repeat-containing protein</fullName>
    </submittedName>
</protein>
<comment type="caution">
    <text evidence="5">The sequence shown here is derived from an EMBL/GenBank/DDBJ whole genome shotgun (WGS) entry which is preliminary data.</text>
</comment>
<accession>A0A7X1KDR4</accession>
<evidence type="ECO:0000256" key="3">
    <source>
        <dbReference type="ARBA" id="ARBA00022525"/>
    </source>
</evidence>
<dbReference type="InterPro" id="IPR006626">
    <property type="entry name" value="PbH1"/>
</dbReference>
<dbReference type="SMART" id="SM00710">
    <property type="entry name" value="PbH1"/>
    <property type="match status" value="8"/>
</dbReference>
<dbReference type="InterPro" id="IPR039448">
    <property type="entry name" value="Beta_helix"/>
</dbReference>
<name>A0A7X1KDR4_9SPHN</name>
<comment type="subcellular location">
    <subcellularLocation>
        <location evidence="2">Secreted</location>
    </subcellularLocation>
</comment>
<gene>
    <name evidence="5" type="ORF">H7F49_18270</name>
</gene>
<dbReference type="Gene3D" id="2.150.10.10">
    <property type="entry name" value="Serralysin-like metalloprotease, C-terminal"/>
    <property type="match status" value="2"/>
</dbReference>
<dbReference type="GO" id="GO:0005576">
    <property type="term" value="C:extracellular region"/>
    <property type="evidence" value="ECO:0007669"/>
    <property type="project" value="UniProtKB-SubCell"/>
</dbReference>
<dbReference type="RefSeq" id="WP_185685001.1">
    <property type="nucleotide sequence ID" value="NZ_JACLAU010000063.1"/>
</dbReference>
<comment type="function">
    <text evidence="1">Converts beta-D-mannuronic acid (M) to alpha-L-guluronic acid (G), producing a polymer with gel-forming capacity, required for the formation of the cyst coat.</text>
</comment>
<proteinExistence type="predicted"/>
<dbReference type="InterPro" id="IPR011049">
    <property type="entry name" value="Serralysin-like_metalloprot_C"/>
</dbReference>
<dbReference type="PROSITE" id="PS00330">
    <property type="entry name" value="HEMOLYSIN_CALCIUM"/>
    <property type="match status" value="3"/>
</dbReference>
<dbReference type="SUPFAM" id="SSF51126">
    <property type="entry name" value="Pectin lyase-like"/>
    <property type="match status" value="1"/>
</dbReference>
<evidence type="ECO:0000259" key="4">
    <source>
        <dbReference type="Pfam" id="PF13229"/>
    </source>
</evidence>
<dbReference type="SUPFAM" id="SSF51120">
    <property type="entry name" value="beta-Roll"/>
    <property type="match status" value="2"/>
</dbReference>
<evidence type="ECO:0000256" key="2">
    <source>
        <dbReference type="ARBA" id="ARBA00004613"/>
    </source>
</evidence>
<dbReference type="PRINTS" id="PR00313">
    <property type="entry name" value="CABNDNGRPT"/>
</dbReference>
<keyword evidence="3" id="KW-0964">Secreted</keyword>
<dbReference type="Pfam" id="PF13229">
    <property type="entry name" value="Beta_helix"/>
    <property type="match status" value="1"/>
</dbReference>
<dbReference type="Pfam" id="PF00353">
    <property type="entry name" value="HemolysinCabind"/>
    <property type="match status" value="3"/>
</dbReference>
<evidence type="ECO:0000313" key="5">
    <source>
        <dbReference type="EMBL" id="MBC2653630.1"/>
    </source>
</evidence>
<evidence type="ECO:0000256" key="1">
    <source>
        <dbReference type="ARBA" id="ARBA00002822"/>
    </source>
</evidence>
<reference evidence="5 6" key="1">
    <citation type="submission" date="2020-08" db="EMBL/GenBank/DDBJ databases">
        <title>The genome sequence of Novosphingobium flavum 4Y4.</title>
        <authorList>
            <person name="Liu Y."/>
        </authorList>
    </citation>
    <scope>NUCLEOTIDE SEQUENCE [LARGE SCALE GENOMIC DNA]</scope>
    <source>
        <strain evidence="5 6">4Y4</strain>
    </source>
</reference>
<dbReference type="GO" id="GO:0005509">
    <property type="term" value="F:calcium ion binding"/>
    <property type="evidence" value="ECO:0007669"/>
    <property type="project" value="InterPro"/>
</dbReference>
<dbReference type="InterPro" id="IPR018511">
    <property type="entry name" value="Hemolysin-typ_Ca-bd_CS"/>
</dbReference>
<dbReference type="PANTHER" id="PTHR38340:SF1">
    <property type="entry name" value="S-LAYER PROTEIN"/>
    <property type="match status" value="1"/>
</dbReference>
<keyword evidence="6" id="KW-1185">Reference proteome</keyword>
<dbReference type="InterPro" id="IPR050557">
    <property type="entry name" value="RTX_toxin/Mannuronan_C5-epim"/>
</dbReference>
<dbReference type="InterPro" id="IPR001343">
    <property type="entry name" value="Hemolysn_Ca-bd"/>
</dbReference>